<dbReference type="EMBL" id="MPTW01000041">
    <property type="protein sequence ID" value="OME64182.1"/>
    <property type="molecule type" value="Genomic_DNA"/>
</dbReference>
<organism evidence="2 4">
    <name type="scientific">Paenibacillus odorifer</name>
    <dbReference type="NCBI Taxonomy" id="189426"/>
    <lineage>
        <taxon>Bacteria</taxon>
        <taxon>Bacillati</taxon>
        <taxon>Bacillota</taxon>
        <taxon>Bacilli</taxon>
        <taxon>Bacillales</taxon>
        <taxon>Paenibacillaceae</taxon>
        <taxon>Paenibacillus</taxon>
    </lineage>
</organism>
<protein>
    <submittedName>
        <fullName evidence="2">Uncharacterized protein</fullName>
    </submittedName>
</protein>
<proteinExistence type="predicted"/>
<evidence type="ECO:0000313" key="4">
    <source>
        <dbReference type="Proteomes" id="UP000187425"/>
    </source>
</evidence>
<dbReference type="Proteomes" id="UP000187425">
    <property type="component" value="Unassembled WGS sequence"/>
</dbReference>
<accession>A0A1R0Z7W9</accession>
<name>A0A1R0Z7W9_9BACL</name>
<comment type="caution">
    <text evidence="2">The sequence shown here is derived from an EMBL/GenBank/DDBJ whole genome shotgun (WGS) entry which is preliminary data.</text>
</comment>
<sequence length="66" mass="7846">MYQIKGGMKYYDYKDVYNKDLRINERITTIKDQNGIFEWIVDPTKGVTHRRFIPNGQITGLPNQRP</sequence>
<evidence type="ECO:0000313" key="3">
    <source>
        <dbReference type="Proteomes" id="UP000187313"/>
    </source>
</evidence>
<dbReference type="Proteomes" id="UP000187313">
    <property type="component" value="Unassembled WGS sequence"/>
</dbReference>
<dbReference type="EMBL" id="MPTD01000046">
    <property type="protein sequence ID" value="OMD43973.1"/>
    <property type="molecule type" value="Genomic_DNA"/>
</dbReference>
<gene>
    <name evidence="1" type="ORF">BSK51_30495</name>
    <name evidence="2" type="ORF">BSK65_29650</name>
</gene>
<evidence type="ECO:0000313" key="1">
    <source>
        <dbReference type="EMBL" id="OMD43973.1"/>
    </source>
</evidence>
<reference evidence="2 4" key="1">
    <citation type="submission" date="2016-11" db="EMBL/GenBank/DDBJ databases">
        <title>Paenibacillus species isolates.</title>
        <authorList>
            <person name="Beno S.M."/>
        </authorList>
    </citation>
    <scope>NUCLEOTIDE SEQUENCE [LARGE SCALE GENOMIC DNA]</scope>
    <source>
        <strain evidence="2 4">FSL H7-0443</strain>
        <strain evidence="1 3">FSL R5-0923</strain>
    </source>
</reference>
<evidence type="ECO:0000313" key="2">
    <source>
        <dbReference type="EMBL" id="OME64182.1"/>
    </source>
</evidence>
<keyword evidence="3" id="KW-1185">Reference proteome</keyword>
<dbReference type="AlphaFoldDB" id="A0A1R0Z7W9"/>